<sequence>MAINKIGKREAMRAALNNAAALIEAADLYSLFGDDLYCRALDYEGGEDVLTEAQAKVVERIRRMISGD</sequence>
<dbReference type="EMBL" id="BAAAEN010000002">
    <property type="protein sequence ID" value="GAA0493466.1"/>
    <property type="molecule type" value="Genomic_DNA"/>
</dbReference>
<dbReference type="RefSeq" id="WP_343927129.1">
    <property type="nucleotide sequence ID" value="NZ_BAAAEN010000002.1"/>
</dbReference>
<reference evidence="2" key="1">
    <citation type="journal article" date="2019" name="Int. J. Syst. Evol. Microbiol.">
        <title>The Global Catalogue of Microorganisms (GCM) 10K type strain sequencing project: providing services to taxonomists for standard genome sequencing and annotation.</title>
        <authorList>
            <consortium name="The Broad Institute Genomics Platform"/>
            <consortium name="The Broad Institute Genome Sequencing Center for Infectious Disease"/>
            <person name="Wu L."/>
            <person name="Ma J."/>
        </authorList>
    </citation>
    <scope>NUCLEOTIDE SEQUENCE [LARGE SCALE GENOMIC DNA]</scope>
    <source>
        <strain evidence="2">JCM 14330</strain>
    </source>
</reference>
<organism evidence="1 2">
    <name type="scientific">Pigmentiphaga daeguensis</name>
    <dbReference type="NCBI Taxonomy" id="414049"/>
    <lineage>
        <taxon>Bacteria</taxon>
        <taxon>Pseudomonadati</taxon>
        <taxon>Pseudomonadota</taxon>
        <taxon>Betaproteobacteria</taxon>
        <taxon>Burkholderiales</taxon>
        <taxon>Alcaligenaceae</taxon>
        <taxon>Pigmentiphaga</taxon>
    </lineage>
</organism>
<dbReference type="Proteomes" id="UP001501706">
    <property type="component" value="Unassembled WGS sequence"/>
</dbReference>
<comment type="caution">
    <text evidence="1">The sequence shown here is derived from an EMBL/GenBank/DDBJ whole genome shotgun (WGS) entry which is preliminary data.</text>
</comment>
<keyword evidence="2" id="KW-1185">Reference proteome</keyword>
<evidence type="ECO:0000313" key="2">
    <source>
        <dbReference type="Proteomes" id="UP001501706"/>
    </source>
</evidence>
<accession>A0ABP3L790</accession>
<proteinExistence type="predicted"/>
<gene>
    <name evidence="1" type="ORF">GCM10009097_06630</name>
</gene>
<protein>
    <submittedName>
        <fullName evidence="1">Uncharacterized protein</fullName>
    </submittedName>
</protein>
<name>A0ABP3L790_9BURK</name>
<evidence type="ECO:0000313" key="1">
    <source>
        <dbReference type="EMBL" id="GAA0493466.1"/>
    </source>
</evidence>